<dbReference type="Pfam" id="PF07703">
    <property type="entry name" value="A2M_BRD"/>
    <property type="match status" value="1"/>
</dbReference>
<dbReference type="InterPro" id="IPR051802">
    <property type="entry name" value="YfhM-like"/>
</dbReference>
<dbReference type="PANTHER" id="PTHR40094">
    <property type="entry name" value="ALPHA-2-MACROGLOBULIN HOMOLOG"/>
    <property type="match status" value="1"/>
</dbReference>
<comment type="similarity">
    <text evidence="1">Belongs to the protease inhibitor I39 (alpha-2-macroglobulin) family. Bacterial alpha-2-macroglobulin subfamily.</text>
</comment>
<dbReference type="InterPro" id="IPR008930">
    <property type="entry name" value="Terpenoid_cyclase/PrenylTrfase"/>
</dbReference>
<dbReference type="eggNOG" id="COG2373">
    <property type="taxonomic scope" value="Bacteria"/>
</dbReference>
<dbReference type="RefSeq" id="WP_006259533.1">
    <property type="nucleotide sequence ID" value="NZ_BCMQ01000017.1"/>
</dbReference>
<sequence>MKKLGLYLMILAPMIGFGQSSNGRIQELWNIIQKQEENAEVKSMLPNIQEVKKLSKRHNDYPSMIKAMFYEVRVNILVSEDDKYDVNTVIKQFAEERRNAKGINKAIIDTYIAEIFKLYYTANKYKLRGRTTLEQSTASGVAYWTAEEFKKEIEKYYQSGLSLAAKEQGESIGNWGDMFSSNVSNLGVNRTKLTVYDALRLNYLDNLQYNSFDLSDEERRTLEQKKEELKASLLKDVKAKNDPTLYVYVEMYLAATIESSEDRKEKFESLLAAYPNEPLVYEGYANYLNGVELVALIDKAVKLFPNTKTAENLSALKKYTERKQYTYNINKYVLDKQAIPVSIGHQNGDKVYVRVYKNNQAKRSNNVPFHKGIEAYNRLDKEYTSIDTYALQLSTFTDYEMHKTVVALHPLEAGRYFITFSNVPFDQIKEGESDVQVSLVNVTPNIIEINEGKLRAYNRRTGKPLSNISIHIANEDEKRTNSNYWETVITTDSNGEANLDFAKSDRYLYANIKGEEVYYSSYVYNRYQQEEKEDNVQYKATVLTDRGIYRPGQVLYFKSIVSKKSKLSEQVVAKAQVSIKLYDPNGKELTTQQLLTNEFGSVNGQFVLPSVGRLGNYSVEVILGEETVGWSHLSVEEYKRPKFEVEFEKPKEIYKLNEEVIVEGSAKAFLGANIDKAKVIYRVERQEIWPYWICGPYYPSRYLNPETMIQGETITDEKGKFTISFKALPKEEKESKLPRTFTYFVYADVIDQNGETHSSSIDVVVGEKNIELAVNLPFISTVKDLSKFTISTKNLNGIDYASQGELSIFPLLAPNPERISDNFGLDKGDYKLYDYNEFVSLFPHLDYGDEKDTAQWGIGNSVFSTSFNTADTKEVVFKGAKQLSSGAYIVKGYVYENGEKNEIEKRFTLRNEESKEPSKVLVELKAEDKVYKVGDKASVEIRSAENNTYAFVEVKANGKQVYQKVMKINKRGSSIDIPIKQDYKVVDVYALALKHNIAAQDAASVALKGEESKLSLVIESFRDKVEPGAKEKWSLRVKGKEKEQVVSEILATMYDASLDQFVSHSLNTTLKVPVHYYNRPSFSMYDFSNIKGISYFNSLASETVDYTKFIIDRPIVFNTYGLNFQPKVRIGSGTMRVRGMSKVSATSGDAMAENIVALKLSSQEEFKETAPMIESKDVSSGGNSVEKTDAPAPTIRKNLQETAFFYPTLKTDENGDVKFEFTMPEALTKWKFMAFAHTKDLRSDYAEKEVVTQKELMVVPNLPRFLRQGDKLTLSTKVVNLSDTNRKGKATLQLFNAYTNELLVEKTGEFSVNKEESSAVNWDIEVPNSVDVVSCRIVAVSDNYSDGEESVLPVLTNRMLVTETMPIYIKEGQNKIFKFKEYEANRSNTLQNHKLTLELTTNPIWNAVFALPYLQEYPYDSSEQVFSKVFANAVATKILNDNPKIKTVFDQWNVKGEMSSKLEQNQELKSVLLAESPWVREATSEAEQMKRMAVLFDLNKMQYDLQSDIDKLIEQQNEDGGFSWFKGGKSDNYITQTIVEGFGNLKRIGAMDAPWASDVNYISMLRRAIEYMDQAQYKDYEEQVKFGVKGKVPSLGTHYLYARSYFIGDFGINEKYSPMITAIRQSIESEKPANNLYQEAIRAVIAKRFGSDKKAESIVKGIMETAVESDEMGMYWKNNTAGWLWYQAPIETQVAILEATNEVNKERYANAIEQMKVWLLKNKQTTGWRSTKATTKAVYALLNTGKSWLDAEQGLEVKVGGYLIDTEANAQAGSGYIKQSWSKAELTAKKGVVEVNKSSPGIAYGAMYWQYFEDLDAINAAETGIKLTKKLYIKANTEQGQVLREITKESPIKVGDVVTVRLEISTDRNMDYVHLKDMRASGFEPTNVLSGYRWKGELGYYEETRDASTNFFISRLRKGSYVFEYELRANVSGQFSNGITTMQSMYAPELSAHSEGIRVEIKN</sequence>
<dbReference type="InterPro" id="IPR002890">
    <property type="entry name" value="MG2"/>
</dbReference>
<dbReference type="PANTHER" id="PTHR40094:SF1">
    <property type="entry name" value="UBIQUITIN DOMAIN-CONTAINING PROTEIN"/>
    <property type="match status" value="1"/>
</dbReference>
<dbReference type="Pfam" id="PF00207">
    <property type="entry name" value="A2M"/>
    <property type="match status" value="1"/>
</dbReference>
<dbReference type="SMART" id="SM01360">
    <property type="entry name" value="A2M"/>
    <property type="match status" value="1"/>
</dbReference>
<gene>
    <name evidence="2" type="ORF">AS202_02590</name>
</gene>
<dbReference type="SMART" id="SM01359">
    <property type="entry name" value="A2M_N_2"/>
    <property type="match status" value="1"/>
</dbReference>
<proteinExistence type="inferred from homology"/>
<organism evidence="2 3">
    <name type="scientific">Myroides odoratimimus</name>
    <dbReference type="NCBI Taxonomy" id="76832"/>
    <lineage>
        <taxon>Bacteria</taxon>
        <taxon>Pseudomonadati</taxon>
        <taxon>Bacteroidota</taxon>
        <taxon>Flavobacteriia</taxon>
        <taxon>Flavobacteriales</taxon>
        <taxon>Flavobacteriaceae</taxon>
        <taxon>Myroides</taxon>
    </lineage>
</organism>
<reference evidence="2 3" key="1">
    <citation type="journal article" date="2016" name="J. Zhejiang Univ. Sci. B">
        <title>Antibiotic resistance mechanisms of Myroides sp.</title>
        <authorList>
            <person name="Hu S."/>
            <person name="Yuan S."/>
            <person name="Qu H."/>
            <person name="Jiang T."/>
            <person name="Zhou Y."/>
            <person name="Wang M."/>
            <person name="Ming D."/>
        </authorList>
    </citation>
    <scope>NUCLEOTIDE SEQUENCE [LARGE SCALE GENOMIC DNA]</scope>
    <source>
        <strain evidence="2 3">PR63039</strain>
    </source>
</reference>
<dbReference type="Pfam" id="PF01835">
    <property type="entry name" value="MG2"/>
    <property type="match status" value="1"/>
</dbReference>
<dbReference type="InterPro" id="IPR041246">
    <property type="entry name" value="Bact_MG10"/>
</dbReference>
<protein>
    <submittedName>
        <fullName evidence="2">Uncharacterized protein</fullName>
    </submittedName>
</protein>
<accession>A0A0U3G9C1</accession>
<dbReference type="SUPFAM" id="SSF48239">
    <property type="entry name" value="Terpenoid cyclases/Protein prenyltransferases"/>
    <property type="match status" value="1"/>
</dbReference>
<evidence type="ECO:0000256" key="1">
    <source>
        <dbReference type="ARBA" id="ARBA00010556"/>
    </source>
</evidence>
<dbReference type="GO" id="GO:0004866">
    <property type="term" value="F:endopeptidase inhibitor activity"/>
    <property type="evidence" value="ECO:0007669"/>
    <property type="project" value="InterPro"/>
</dbReference>
<name>A0A0U3G9C1_9FLAO</name>
<dbReference type="EMBL" id="CP013690">
    <property type="protein sequence ID" value="ALU25113.1"/>
    <property type="molecule type" value="Genomic_DNA"/>
</dbReference>
<dbReference type="InterPro" id="IPR011625">
    <property type="entry name" value="A2M_N_BRD"/>
</dbReference>
<evidence type="ECO:0000313" key="3">
    <source>
        <dbReference type="Proteomes" id="UP000069030"/>
    </source>
</evidence>
<dbReference type="Gene3D" id="1.50.10.20">
    <property type="match status" value="1"/>
</dbReference>
<dbReference type="Gene3D" id="2.60.40.1930">
    <property type="match status" value="1"/>
</dbReference>
<dbReference type="InterPro" id="IPR001599">
    <property type="entry name" value="Macroglobln_a2"/>
</dbReference>
<dbReference type="Proteomes" id="UP000069030">
    <property type="component" value="Chromosome"/>
</dbReference>
<dbReference type="Pfam" id="PF17973">
    <property type="entry name" value="bMG10"/>
    <property type="match status" value="1"/>
</dbReference>
<dbReference type="KEGG" id="mod:AS202_02590"/>
<evidence type="ECO:0000313" key="2">
    <source>
        <dbReference type="EMBL" id="ALU25113.1"/>
    </source>
</evidence>